<name>A0AAE0I795_9PEZI</name>
<keyword evidence="3" id="KW-1185">Reference proteome</keyword>
<organism evidence="2 3">
    <name type="scientific">Cercophora scortea</name>
    <dbReference type="NCBI Taxonomy" id="314031"/>
    <lineage>
        <taxon>Eukaryota</taxon>
        <taxon>Fungi</taxon>
        <taxon>Dikarya</taxon>
        <taxon>Ascomycota</taxon>
        <taxon>Pezizomycotina</taxon>
        <taxon>Sordariomycetes</taxon>
        <taxon>Sordariomycetidae</taxon>
        <taxon>Sordariales</taxon>
        <taxon>Lasiosphaeriaceae</taxon>
        <taxon>Cercophora</taxon>
    </lineage>
</organism>
<accession>A0AAE0I795</accession>
<protein>
    <submittedName>
        <fullName evidence="2">Uncharacterized protein</fullName>
    </submittedName>
</protein>
<keyword evidence="1" id="KW-0732">Signal</keyword>
<evidence type="ECO:0000313" key="3">
    <source>
        <dbReference type="Proteomes" id="UP001286456"/>
    </source>
</evidence>
<dbReference type="Proteomes" id="UP001286456">
    <property type="component" value="Unassembled WGS sequence"/>
</dbReference>
<dbReference type="EMBL" id="JAUEPO010000006">
    <property type="protein sequence ID" value="KAK3319884.1"/>
    <property type="molecule type" value="Genomic_DNA"/>
</dbReference>
<dbReference type="Gene3D" id="2.60.20.10">
    <property type="entry name" value="Crystallins"/>
    <property type="match status" value="1"/>
</dbReference>
<feature type="chain" id="PRO_5042136981" evidence="1">
    <location>
        <begin position="21"/>
        <end position="123"/>
    </location>
</feature>
<sequence>MVSMKAVAAVLALNAMTAMAAPTGEVGDRAIAAQASIYFCEHIRWNGACRNALVDLDRCTNVPDGWNDRISSIRNDSKSYYKCTWFIDGNCEGASYDNQEDANLADGNGKFNDAISSYSCRYK</sequence>
<feature type="signal peptide" evidence="1">
    <location>
        <begin position="1"/>
        <end position="20"/>
    </location>
</feature>
<reference evidence="2" key="2">
    <citation type="submission" date="2023-06" db="EMBL/GenBank/DDBJ databases">
        <authorList>
            <consortium name="Lawrence Berkeley National Laboratory"/>
            <person name="Haridas S."/>
            <person name="Hensen N."/>
            <person name="Bonometti L."/>
            <person name="Westerberg I."/>
            <person name="Brannstrom I.O."/>
            <person name="Guillou S."/>
            <person name="Cros-Aarteil S."/>
            <person name="Calhoun S."/>
            <person name="Kuo A."/>
            <person name="Mondo S."/>
            <person name="Pangilinan J."/>
            <person name="Riley R."/>
            <person name="Labutti K."/>
            <person name="Andreopoulos B."/>
            <person name="Lipzen A."/>
            <person name="Chen C."/>
            <person name="Yanf M."/>
            <person name="Daum C."/>
            <person name="Ng V."/>
            <person name="Clum A."/>
            <person name="Steindorff A."/>
            <person name="Ohm R."/>
            <person name="Martin F."/>
            <person name="Silar P."/>
            <person name="Natvig D."/>
            <person name="Lalanne C."/>
            <person name="Gautier V."/>
            <person name="Ament-Velasquez S.L."/>
            <person name="Kruys A."/>
            <person name="Hutchinson M.I."/>
            <person name="Powell A.J."/>
            <person name="Barry K."/>
            <person name="Miller A.N."/>
            <person name="Grigoriev I.V."/>
            <person name="Debuchy R."/>
            <person name="Gladieux P."/>
            <person name="Thoren M.H."/>
            <person name="Johannesson H."/>
        </authorList>
    </citation>
    <scope>NUCLEOTIDE SEQUENCE</scope>
    <source>
        <strain evidence="2">SMH4131-1</strain>
    </source>
</reference>
<comment type="caution">
    <text evidence="2">The sequence shown here is derived from an EMBL/GenBank/DDBJ whole genome shotgun (WGS) entry which is preliminary data.</text>
</comment>
<evidence type="ECO:0000256" key="1">
    <source>
        <dbReference type="SAM" id="SignalP"/>
    </source>
</evidence>
<evidence type="ECO:0000313" key="2">
    <source>
        <dbReference type="EMBL" id="KAK3319884.1"/>
    </source>
</evidence>
<dbReference type="AlphaFoldDB" id="A0AAE0I795"/>
<gene>
    <name evidence="2" type="ORF">B0T19DRAFT_488114</name>
</gene>
<reference evidence="2" key="1">
    <citation type="journal article" date="2023" name="Mol. Phylogenet. Evol.">
        <title>Genome-scale phylogeny and comparative genomics of the fungal order Sordariales.</title>
        <authorList>
            <person name="Hensen N."/>
            <person name="Bonometti L."/>
            <person name="Westerberg I."/>
            <person name="Brannstrom I.O."/>
            <person name="Guillou S."/>
            <person name="Cros-Aarteil S."/>
            <person name="Calhoun S."/>
            <person name="Haridas S."/>
            <person name="Kuo A."/>
            <person name="Mondo S."/>
            <person name="Pangilinan J."/>
            <person name="Riley R."/>
            <person name="LaButti K."/>
            <person name="Andreopoulos B."/>
            <person name="Lipzen A."/>
            <person name="Chen C."/>
            <person name="Yan M."/>
            <person name="Daum C."/>
            <person name="Ng V."/>
            <person name="Clum A."/>
            <person name="Steindorff A."/>
            <person name="Ohm R.A."/>
            <person name="Martin F."/>
            <person name="Silar P."/>
            <person name="Natvig D.O."/>
            <person name="Lalanne C."/>
            <person name="Gautier V."/>
            <person name="Ament-Velasquez S.L."/>
            <person name="Kruys A."/>
            <person name="Hutchinson M.I."/>
            <person name="Powell A.J."/>
            <person name="Barry K."/>
            <person name="Miller A.N."/>
            <person name="Grigoriev I.V."/>
            <person name="Debuchy R."/>
            <person name="Gladieux P."/>
            <person name="Hiltunen Thoren M."/>
            <person name="Johannesson H."/>
        </authorList>
    </citation>
    <scope>NUCLEOTIDE SEQUENCE</scope>
    <source>
        <strain evidence="2">SMH4131-1</strain>
    </source>
</reference>
<proteinExistence type="predicted"/>